<evidence type="ECO:0000256" key="1">
    <source>
        <dbReference type="SAM" id="Phobius"/>
    </source>
</evidence>
<sequence length="48" mass="5710">MTPEMWFAFVILPVVLSIGAWIALKVQQRWLDREIERERIEAEHSASR</sequence>
<proteinExistence type="predicted"/>
<dbReference type="EMBL" id="CADCUC010000460">
    <property type="protein sequence ID" value="CAA9348501.1"/>
    <property type="molecule type" value="Genomic_DNA"/>
</dbReference>
<reference evidence="2" key="1">
    <citation type="submission" date="2020-02" db="EMBL/GenBank/DDBJ databases">
        <authorList>
            <person name="Meier V. D."/>
        </authorList>
    </citation>
    <scope>NUCLEOTIDE SEQUENCE</scope>
    <source>
        <strain evidence="2">AVDCRST_MAG90</strain>
    </source>
</reference>
<evidence type="ECO:0000313" key="2">
    <source>
        <dbReference type="EMBL" id="CAA9348501.1"/>
    </source>
</evidence>
<keyword evidence="1" id="KW-1133">Transmembrane helix</keyword>
<keyword evidence="1" id="KW-0472">Membrane</keyword>
<name>A0A6J4M2Z5_9HYPH</name>
<protein>
    <submittedName>
        <fullName evidence="2">Uncharacterized protein</fullName>
    </submittedName>
</protein>
<gene>
    <name evidence="2" type="ORF">AVDCRST_MAG90-2341</name>
</gene>
<feature type="transmembrane region" description="Helical" evidence="1">
    <location>
        <begin position="6"/>
        <end position="24"/>
    </location>
</feature>
<dbReference type="AlphaFoldDB" id="A0A6J4M2Z5"/>
<accession>A0A6J4M2Z5</accession>
<organism evidence="2">
    <name type="scientific">uncultured Microvirga sp</name>
    <dbReference type="NCBI Taxonomy" id="412392"/>
    <lineage>
        <taxon>Bacteria</taxon>
        <taxon>Pseudomonadati</taxon>
        <taxon>Pseudomonadota</taxon>
        <taxon>Alphaproteobacteria</taxon>
        <taxon>Hyphomicrobiales</taxon>
        <taxon>Methylobacteriaceae</taxon>
        <taxon>Microvirga</taxon>
        <taxon>environmental samples</taxon>
    </lineage>
</organism>
<keyword evidence="1" id="KW-0812">Transmembrane</keyword>